<reference evidence="1 2" key="1">
    <citation type="submission" date="2019-03" db="EMBL/GenBank/DDBJ databases">
        <title>Ramlibacter sp. 18x22-1, whole genome shotgun sequence.</title>
        <authorList>
            <person name="Zhang X."/>
            <person name="Feng G."/>
            <person name="Zhu H."/>
        </authorList>
    </citation>
    <scope>NUCLEOTIDE SEQUENCE [LARGE SCALE GENOMIC DNA]</scope>
    <source>
        <strain evidence="1 2">18x22-1</strain>
    </source>
</reference>
<dbReference type="Proteomes" id="UP000297839">
    <property type="component" value="Unassembled WGS sequence"/>
</dbReference>
<proteinExistence type="predicted"/>
<dbReference type="OrthoDB" id="9760752at2"/>
<keyword evidence="2" id="KW-1185">Reference proteome</keyword>
<evidence type="ECO:0000313" key="2">
    <source>
        <dbReference type="Proteomes" id="UP000297839"/>
    </source>
</evidence>
<sequence length="62" mass="6829">MPSPRSRRAAPGRSRQGKLIGTLWVLLHRGGKTFSERDIRIVQDLTTFATAILDARSRAPAA</sequence>
<comment type="caution">
    <text evidence="1">The sequence shown here is derived from an EMBL/GenBank/DDBJ whole genome shotgun (WGS) entry which is preliminary data.</text>
</comment>
<dbReference type="RefSeq" id="WP_135247639.1">
    <property type="nucleotide sequence ID" value="NZ_SMLK01000001.1"/>
</dbReference>
<dbReference type="EMBL" id="SMLK01000001">
    <property type="protein sequence ID" value="TFZ07702.1"/>
    <property type="molecule type" value="Genomic_DNA"/>
</dbReference>
<gene>
    <name evidence="1" type="ORF">EZ216_00620</name>
</gene>
<dbReference type="SUPFAM" id="SSF55781">
    <property type="entry name" value="GAF domain-like"/>
    <property type="match status" value="1"/>
</dbReference>
<protein>
    <recommendedName>
        <fullName evidence="3">GAF domain-containing protein</fullName>
    </recommendedName>
</protein>
<accession>A0A4Z0C9Y8</accession>
<name>A0A4Z0C9Y8_9BURK</name>
<evidence type="ECO:0000313" key="1">
    <source>
        <dbReference type="EMBL" id="TFZ07702.1"/>
    </source>
</evidence>
<dbReference type="AlphaFoldDB" id="A0A4Z0C9Y8"/>
<evidence type="ECO:0008006" key="3">
    <source>
        <dbReference type="Google" id="ProtNLM"/>
    </source>
</evidence>
<organism evidence="1 2">
    <name type="scientific">Ramlibacter humi</name>
    <dbReference type="NCBI Taxonomy" id="2530451"/>
    <lineage>
        <taxon>Bacteria</taxon>
        <taxon>Pseudomonadati</taxon>
        <taxon>Pseudomonadota</taxon>
        <taxon>Betaproteobacteria</taxon>
        <taxon>Burkholderiales</taxon>
        <taxon>Comamonadaceae</taxon>
        <taxon>Ramlibacter</taxon>
    </lineage>
</organism>